<comment type="similarity">
    <text evidence="1">Belongs to the glycosyltransferase 90 family.</text>
</comment>
<dbReference type="InterPro" id="IPR051091">
    <property type="entry name" value="O-Glucosyltr/Glycosyltrsf_90"/>
</dbReference>
<dbReference type="Pfam" id="PF05686">
    <property type="entry name" value="Glyco_transf_90"/>
    <property type="match status" value="1"/>
</dbReference>
<evidence type="ECO:0000259" key="3">
    <source>
        <dbReference type="SMART" id="SM00672"/>
    </source>
</evidence>
<name>A0A150GDC7_GONPE</name>
<dbReference type="GO" id="GO:0016740">
    <property type="term" value="F:transferase activity"/>
    <property type="evidence" value="ECO:0007669"/>
    <property type="project" value="UniProtKB-KW"/>
</dbReference>
<dbReference type="PANTHER" id="PTHR12203:SF35">
    <property type="entry name" value="PROTEIN O-GLUCOSYLTRANSFERASE 1"/>
    <property type="match status" value="1"/>
</dbReference>
<organism evidence="4 5">
    <name type="scientific">Gonium pectorale</name>
    <name type="common">Green alga</name>
    <dbReference type="NCBI Taxonomy" id="33097"/>
    <lineage>
        <taxon>Eukaryota</taxon>
        <taxon>Viridiplantae</taxon>
        <taxon>Chlorophyta</taxon>
        <taxon>core chlorophytes</taxon>
        <taxon>Chlorophyceae</taxon>
        <taxon>CS clade</taxon>
        <taxon>Chlamydomonadales</taxon>
        <taxon>Volvocaceae</taxon>
        <taxon>Gonium</taxon>
    </lineage>
</organism>
<gene>
    <name evidence="4" type="ORF">GPECTOR_32g454</name>
</gene>
<dbReference type="InterPro" id="IPR006598">
    <property type="entry name" value="CAP10"/>
</dbReference>
<reference evidence="5" key="1">
    <citation type="journal article" date="2016" name="Nat. Commun.">
        <title>The Gonium pectorale genome demonstrates co-option of cell cycle regulation during the evolution of multicellularity.</title>
        <authorList>
            <person name="Hanschen E.R."/>
            <person name="Marriage T.N."/>
            <person name="Ferris P.J."/>
            <person name="Hamaji T."/>
            <person name="Toyoda A."/>
            <person name="Fujiyama A."/>
            <person name="Neme R."/>
            <person name="Noguchi H."/>
            <person name="Minakuchi Y."/>
            <person name="Suzuki M."/>
            <person name="Kawai-Toyooka H."/>
            <person name="Smith D.R."/>
            <person name="Sparks H."/>
            <person name="Anderson J."/>
            <person name="Bakaric R."/>
            <person name="Luria V."/>
            <person name="Karger A."/>
            <person name="Kirschner M.W."/>
            <person name="Durand P.M."/>
            <person name="Michod R.E."/>
            <person name="Nozaki H."/>
            <person name="Olson B.J."/>
        </authorList>
    </citation>
    <scope>NUCLEOTIDE SEQUENCE [LARGE SCALE GENOMIC DNA]</scope>
    <source>
        <strain evidence="5">NIES-2863</strain>
    </source>
</reference>
<dbReference type="OrthoDB" id="541052at2759"/>
<protein>
    <recommendedName>
        <fullName evidence="3">Glycosyl transferase CAP10 domain-containing protein</fullName>
    </recommendedName>
</protein>
<dbReference type="Proteomes" id="UP000075714">
    <property type="component" value="Unassembled WGS sequence"/>
</dbReference>
<proteinExistence type="inferred from homology"/>
<dbReference type="EMBL" id="LSYV01000033">
    <property type="protein sequence ID" value="KXZ47842.1"/>
    <property type="molecule type" value="Genomic_DNA"/>
</dbReference>
<dbReference type="SMART" id="SM00672">
    <property type="entry name" value="CAP10"/>
    <property type="match status" value="1"/>
</dbReference>
<evidence type="ECO:0000256" key="2">
    <source>
        <dbReference type="ARBA" id="ARBA00022679"/>
    </source>
</evidence>
<dbReference type="PANTHER" id="PTHR12203">
    <property type="entry name" value="KDEL LYS-ASP-GLU-LEU CONTAINING - RELATED"/>
    <property type="match status" value="1"/>
</dbReference>
<comment type="caution">
    <text evidence="4">The sequence shown here is derived from an EMBL/GenBank/DDBJ whole genome shotgun (WGS) entry which is preliminary data.</text>
</comment>
<evidence type="ECO:0000256" key="1">
    <source>
        <dbReference type="ARBA" id="ARBA00010118"/>
    </source>
</evidence>
<keyword evidence="2" id="KW-0808">Transferase</keyword>
<sequence>MTPSIDITEIPLGHTHVDDGEWGAFLRDNLVADLAPWLPRRPLRANDTLHLYESLMARHHLHSVFHLVLIYNNRIYWPTRTDVGGTEHPHLASPYVSAGPRWCAPSRNCSVPLLSLIKSVGEPDGDDTDLLIPQFLNGAAAAPTYPWHMKKDVAFFRGAPFCSGYWIKRQLTRCANLCPRAYLAHLSALDADANRQPPVLDVGLVEPYVVGPGPDECVPTAPPVVPRVPLANHSYYRWLLHVEGVTASNRLSQLLLTNSLVVSQHASTPWVEWYYRSLRPGVHFVPFWNTTPAGADDVYDVISELRRRDAEDPSHAQRIIGAAQRFAARLTGFHARVRYLADALAAYKALFADMDPFLEQYVGQLRARGFKIP</sequence>
<keyword evidence="5" id="KW-1185">Reference proteome</keyword>
<evidence type="ECO:0000313" key="4">
    <source>
        <dbReference type="EMBL" id="KXZ47842.1"/>
    </source>
</evidence>
<dbReference type="AlphaFoldDB" id="A0A150GDC7"/>
<feature type="domain" description="Glycosyl transferase CAP10" evidence="3">
    <location>
        <begin position="100"/>
        <end position="348"/>
    </location>
</feature>
<accession>A0A150GDC7</accession>
<evidence type="ECO:0000313" key="5">
    <source>
        <dbReference type="Proteomes" id="UP000075714"/>
    </source>
</evidence>